<sequence>MNKFIITVLTQDRPGIIAHVTRILFELGCNLENVNQMILQTQFAGLFLVEAPESMDKEHLRQTLTTRSEGRDLVIHVNTLEESHETGMDAHGDIFLITTIGPDRKGLVAGFSDILAAYRANIVNLKAVFKGGIDPRDNVMSYQVWVTPDMDTAAMFADLRKKADELGLDIRIQHKNIFDAINKI</sequence>
<dbReference type="InterPro" id="IPR045865">
    <property type="entry name" value="ACT-like_dom_sf"/>
</dbReference>
<dbReference type="InterPro" id="IPR050990">
    <property type="entry name" value="UPF0237/GcvR_regulator"/>
</dbReference>
<organism evidence="2 3">
    <name type="scientific">Desulfotignum balticum</name>
    <dbReference type="NCBI Taxonomy" id="115781"/>
    <lineage>
        <taxon>Bacteria</taxon>
        <taxon>Pseudomonadati</taxon>
        <taxon>Thermodesulfobacteriota</taxon>
        <taxon>Desulfobacteria</taxon>
        <taxon>Desulfobacterales</taxon>
        <taxon>Desulfobacteraceae</taxon>
        <taxon>Desulfotignum</taxon>
    </lineage>
</organism>
<reference evidence="2" key="1">
    <citation type="submission" date="2020-07" db="EMBL/GenBank/DDBJ databases">
        <title>Severe corrosion of carbon steel in oil field produced water can be linked to methanogenic archaea containing a special type of NiFe hydrogenase.</title>
        <authorList>
            <person name="Lahme S."/>
            <person name="Mand J."/>
            <person name="Longwell J."/>
            <person name="Smith R."/>
            <person name="Enning D."/>
        </authorList>
    </citation>
    <scope>NUCLEOTIDE SEQUENCE</scope>
    <source>
        <strain evidence="2">MIC098Bin6</strain>
    </source>
</reference>
<dbReference type="Gene3D" id="3.30.70.260">
    <property type="match status" value="2"/>
</dbReference>
<dbReference type="Pfam" id="PF13740">
    <property type="entry name" value="ACT_6"/>
    <property type="match status" value="2"/>
</dbReference>
<evidence type="ECO:0000313" key="2">
    <source>
        <dbReference type="EMBL" id="MBG0779340.1"/>
    </source>
</evidence>
<comment type="caution">
    <text evidence="2">The sequence shown here is derived from an EMBL/GenBank/DDBJ whole genome shotgun (WGS) entry which is preliminary data.</text>
</comment>
<dbReference type="PANTHER" id="PTHR34875:SF6">
    <property type="entry name" value="UPF0237 PROTEIN MJ1558"/>
    <property type="match status" value="1"/>
</dbReference>
<dbReference type="PANTHER" id="PTHR34875">
    <property type="entry name" value="UPF0237 PROTEIN MJ1558"/>
    <property type="match status" value="1"/>
</dbReference>
<evidence type="ECO:0000313" key="3">
    <source>
        <dbReference type="Proteomes" id="UP000706172"/>
    </source>
</evidence>
<accession>A0A931G8H9</accession>
<feature type="domain" description="ACT" evidence="1">
    <location>
        <begin position="5"/>
        <end position="82"/>
    </location>
</feature>
<proteinExistence type="predicted"/>
<evidence type="ECO:0000259" key="1">
    <source>
        <dbReference type="PROSITE" id="PS51671"/>
    </source>
</evidence>
<dbReference type="EMBL" id="JACCQK010000283">
    <property type="protein sequence ID" value="MBG0779340.1"/>
    <property type="molecule type" value="Genomic_DNA"/>
</dbReference>
<dbReference type="PROSITE" id="PS51671">
    <property type="entry name" value="ACT"/>
    <property type="match status" value="1"/>
</dbReference>
<dbReference type="Proteomes" id="UP000706172">
    <property type="component" value="Unassembled WGS sequence"/>
</dbReference>
<dbReference type="AlphaFoldDB" id="A0A931G8H9"/>
<name>A0A931G8H9_9BACT</name>
<dbReference type="SUPFAM" id="SSF55021">
    <property type="entry name" value="ACT-like"/>
    <property type="match status" value="2"/>
</dbReference>
<gene>
    <name evidence="2" type="ORF">H0S81_05375</name>
</gene>
<dbReference type="InterPro" id="IPR002912">
    <property type="entry name" value="ACT_dom"/>
</dbReference>
<protein>
    <submittedName>
        <fullName evidence="2">Amino acid-binding protein</fullName>
    </submittedName>
</protein>